<dbReference type="Proteomes" id="UP000299102">
    <property type="component" value="Unassembled WGS sequence"/>
</dbReference>
<evidence type="ECO:0000256" key="1">
    <source>
        <dbReference type="SAM" id="MobiDB-lite"/>
    </source>
</evidence>
<dbReference type="EMBL" id="BGZK01000368">
    <property type="protein sequence ID" value="GBP39604.1"/>
    <property type="molecule type" value="Genomic_DNA"/>
</dbReference>
<evidence type="ECO:0000313" key="2">
    <source>
        <dbReference type="EMBL" id="GBP39604.1"/>
    </source>
</evidence>
<comment type="caution">
    <text evidence="2">The sequence shown here is derived from an EMBL/GenBank/DDBJ whole genome shotgun (WGS) entry which is preliminary data.</text>
</comment>
<reference evidence="2 3" key="1">
    <citation type="journal article" date="2019" name="Commun. Biol.">
        <title>The bagworm genome reveals a unique fibroin gene that provides high tensile strength.</title>
        <authorList>
            <person name="Kono N."/>
            <person name="Nakamura H."/>
            <person name="Ohtoshi R."/>
            <person name="Tomita M."/>
            <person name="Numata K."/>
            <person name="Arakawa K."/>
        </authorList>
    </citation>
    <scope>NUCLEOTIDE SEQUENCE [LARGE SCALE GENOMIC DNA]</scope>
</reference>
<sequence length="80" mass="9360">MEGMKALLRSTFKRSNENRKRQSESECVALERMRVEYLIQASANTPRHRKSREVYRTDCNFKGGLRGARETLRIDGLLRS</sequence>
<accession>A0A4C1VP08</accession>
<gene>
    <name evidence="2" type="ORF">EVAR_26687_1</name>
</gene>
<keyword evidence="3" id="KW-1185">Reference proteome</keyword>
<organism evidence="2 3">
    <name type="scientific">Eumeta variegata</name>
    <name type="common">Bagworm moth</name>
    <name type="synonym">Eumeta japonica</name>
    <dbReference type="NCBI Taxonomy" id="151549"/>
    <lineage>
        <taxon>Eukaryota</taxon>
        <taxon>Metazoa</taxon>
        <taxon>Ecdysozoa</taxon>
        <taxon>Arthropoda</taxon>
        <taxon>Hexapoda</taxon>
        <taxon>Insecta</taxon>
        <taxon>Pterygota</taxon>
        <taxon>Neoptera</taxon>
        <taxon>Endopterygota</taxon>
        <taxon>Lepidoptera</taxon>
        <taxon>Glossata</taxon>
        <taxon>Ditrysia</taxon>
        <taxon>Tineoidea</taxon>
        <taxon>Psychidae</taxon>
        <taxon>Oiketicinae</taxon>
        <taxon>Eumeta</taxon>
    </lineage>
</organism>
<proteinExistence type="predicted"/>
<feature type="region of interest" description="Disordered" evidence="1">
    <location>
        <begin position="1"/>
        <end position="24"/>
    </location>
</feature>
<name>A0A4C1VP08_EUMVA</name>
<protein>
    <submittedName>
        <fullName evidence="2">Uncharacterized protein</fullName>
    </submittedName>
</protein>
<feature type="compositionally biased region" description="Basic and acidic residues" evidence="1">
    <location>
        <begin position="14"/>
        <end position="24"/>
    </location>
</feature>
<dbReference type="AlphaFoldDB" id="A0A4C1VP08"/>
<evidence type="ECO:0000313" key="3">
    <source>
        <dbReference type="Proteomes" id="UP000299102"/>
    </source>
</evidence>